<gene>
    <name evidence="1" type="ORF">OMM_08123</name>
</gene>
<comment type="caution">
    <text evidence="1">The sequence shown here is derived from an EMBL/GenBank/DDBJ whole genome shotgun (WGS) entry which is preliminary data.</text>
</comment>
<evidence type="ECO:0000313" key="2">
    <source>
        <dbReference type="Proteomes" id="UP000189670"/>
    </source>
</evidence>
<evidence type="ECO:0000313" key="1">
    <source>
        <dbReference type="EMBL" id="ETR71441.1"/>
    </source>
</evidence>
<dbReference type="Proteomes" id="UP000189670">
    <property type="component" value="Unassembled WGS sequence"/>
</dbReference>
<sequence>MGLQSQHVLIDKCRANYFSLYKAIINKILLINSYFEEIVAGKSRISTIALEKSTINSIGNWSETKIDHMSLNDVTLSGDQIFSGAEIKSLSTKNIIKEDSFKLISDQPIKLH</sequence>
<protein>
    <submittedName>
        <fullName evidence="1">Uncharacterized protein</fullName>
    </submittedName>
</protein>
<proteinExistence type="predicted"/>
<dbReference type="AlphaFoldDB" id="A0A1V1P9B4"/>
<name>A0A1V1P9B4_9BACT</name>
<dbReference type="EMBL" id="ATBP01000268">
    <property type="protein sequence ID" value="ETR71441.1"/>
    <property type="molecule type" value="Genomic_DNA"/>
</dbReference>
<organism evidence="1 2">
    <name type="scientific">Candidatus Magnetoglobus multicellularis str. Araruama</name>
    <dbReference type="NCBI Taxonomy" id="890399"/>
    <lineage>
        <taxon>Bacteria</taxon>
        <taxon>Pseudomonadati</taxon>
        <taxon>Thermodesulfobacteriota</taxon>
        <taxon>Desulfobacteria</taxon>
        <taxon>Desulfobacterales</taxon>
        <taxon>Desulfobacteraceae</taxon>
        <taxon>Candidatus Magnetoglobus</taxon>
    </lineage>
</organism>
<accession>A0A1V1P9B4</accession>
<reference evidence="2" key="1">
    <citation type="submission" date="2012-11" db="EMBL/GenBank/DDBJ databases">
        <authorList>
            <person name="Lucero-Rivera Y.E."/>
            <person name="Tovar-Ramirez D."/>
        </authorList>
    </citation>
    <scope>NUCLEOTIDE SEQUENCE [LARGE SCALE GENOMIC DNA]</scope>
    <source>
        <strain evidence="2">Araruama</strain>
    </source>
</reference>